<dbReference type="Pfam" id="PF01793">
    <property type="entry name" value="Glyco_transf_15"/>
    <property type="match status" value="2"/>
</dbReference>
<evidence type="ECO:0000256" key="2">
    <source>
        <dbReference type="ARBA" id="ARBA00022679"/>
    </source>
</evidence>
<dbReference type="EMBL" id="CAJNDS010002376">
    <property type="protein sequence ID" value="CAE7454806.1"/>
    <property type="molecule type" value="Genomic_DNA"/>
</dbReference>
<dbReference type="GO" id="GO:0005794">
    <property type="term" value="C:Golgi apparatus"/>
    <property type="evidence" value="ECO:0007669"/>
    <property type="project" value="TreeGrafter"/>
</dbReference>
<dbReference type="InterPro" id="IPR002685">
    <property type="entry name" value="Glyco_trans_15"/>
</dbReference>
<protein>
    <submittedName>
        <fullName evidence="4">KTR2 protein</fullName>
    </submittedName>
</protein>
<dbReference type="GO" id="GO:0006487">
    <property type="term" value="P:protein N-linked glycosylation"/>
    <property type="evidence" value="ECO:0007669"/>
    <property type="project" value="TreeGrafter"/>
</dbReference>
<reference evidence="4" key="1">
    <citation type="submission" date="2021-02" db="EMBL/GenBank/DDBJ databases">
        <authorList>
            <person name="Dougan E. K."/>
            <person name="Rhodes N."/>
            <person name="Thang M."/>
            <person name="Chan C."/>
        </authorList>
    </citation>
    <scope>NUCLEOTIDE SEQUENCE</scope>
</reference>
<dbReference type="Gene3D" id="3.90.550.10">
    <property type="entry name" value="Spore Coat Polysaccharide Biosynthesis Protein SpsA, Chain A"/>
    <property type="match status" value="1"/>
</dbReference>
<dbReference type="Pfam" id="PF23106">
    <property type="entry name" value="EGF_Teneurin"/>
    <property type="match status" value="1"/>
</dbReference>
<dbReference type="AlphaFoldDB" id="A0A812RX51"/>
<gene>
    <name evidence="4" type="primary">KTR2</name>
    <name evidence="4" type="ORF">SNAT2548_LOCUS25003</name>
</gene>
<evidence type="ECO:0000256" key="1">
    <source>
        <dbReference type="ARBA" id="ARBA00007677"/>
    </source>
</evidence>
<comment type="similarity">
    <text evidence="1">Belongs to the glycosyltransferase 15 family.</text>
</comment>
<sequence>MIPKAVVLLTCLAALASKDVEQKHYHKLPGIADYDLISAYEDLVAVITNNIPLGLKDLPKRMILFSTWYIASRSLHSALAGGECSCQEEFPESLQPFVRGRVCKLDPDAVETISPFLFGDQVPSPDLTPPQLWAQVAKRSMYIAEISRTYAGVTAEPAFQASMLSLSHLAASLPELGTNWMSGRPPRLVLPHCISDDYEGAFWWEGVWSHNSEHWLRPLLSKLGESSHLAVVLRPSPSVRLIEEGCAVNPGMLLMQDPVQCLQDSGGWDVVSMVDGLDNFSAVSAEQGRIPGTVVNETFRLDWDKEGKVTSFKFGKIVRSPRRGGRTAMLPRTADVLLVSPQGGNCFDAAEMIPPVRSSVRLVIVPINPLYAPPTRVMPDFASTLAQRKGLADLKSFDRHKLQRLLFLTQCSLQSAVDLMAPRFVLLFVDGTRAIFAERSIAGRYCTPIASGEACAPLSALWHRGASCSPATLQLMPLEKKQLTEVEFLAESSWPCEDYVDMGLPEVSLEMLEKPKFLKTHFYVDGMPQCHSAIPHQVFEPASWPHSPGRQHAVGSRGHCLAEEGLCECFPPWRGTACDRPDPPRASREGSAENRERDATILVTLASGGRIEELLFALPNWWEHFNWKWDHPVLVFHQNLTQHEVALIRNASQNRVWFANIDRYFRQPEKLPQGPDRLQEADIRAGYRLMCRFKATYVLDQPALQGFRWMLWMDSDSYFTDQVPNDFAKEMRAAGAIFGYTHTGMEDAPLIKYLFDAALLFEATELGGSKGRPPAALEEEEGGVPIQARAFAEGFDPPEKSQYYERLLTVTSGLDRGQVLPFGTPTWKGKVPLTDFLLLDIISFRTDALRRFTDWIDEWGGWWLYRWGDAAIRGVQAWIMLEAKECLSFSDLPYVHQHFCRCRNPHEACVFLGRGEKLFNWTCKEPP</sequence>
<dbReference type="GO" id="GO:0000026">
    <property type="term" value="F:alpha-1,2-mannosyltransferase activity"/>
    <property type="evidence" value="ECO:0007669"/>
    <property type="project" value="TreeGrafter"/>
</dbReference>
<evidence type="ECO:0000313" key="5">
    <source>
        <dbReference type="Proteomes" id="UP000604046"/>
    </source>
</evidence>
<evidence type="ECO:0000256" key="3">
    <source>
        <dbReference type="SAM" id="SignalP"/>
    </source>
</evidence>
<dbReference type="InterPro" id="IPR029044">
    <property type="entry name" value="Nucleotide-diphossugar_trans"/>
</dbReference>
<proteinExistence type="inferred from homology"/>
<dbReference type="GO" id="GO:0016020">
    <property type="term" value="C:membrane"/>
    <property type="evidence" value="ECO:0007669"/>
    <property type="project" value="InterPro"/>
</dbReference>
<accession>A0A812RX51</accession>
<keyword evidence="3" id="KW-0732">Signal</keyword>
<evidence type="ECO:0000313" key="4">
    <source>
        <dbReference type="EMBL" id="CAE7454806.1"/>
    </source>
</evidence>
<keyword evidence="5" id="KW-1185">Reference proteome</keyword>
<keyword evidence="2" id="KW-0808">Transferase</keyword>
<comment type="caution">
    <text evidence="4">The sequence shown here is derived from an EMBL/GenBank/DDBJ whole genome shotgun (WGS) entry which is preliminary data.</text>
</comment>
<dbReference type="SUPFAM" id="SSF53448">
    <property type="entry name" value="Nucleotide-diphospho-sugar transferases"/>
    <property type="match status" value="1"/>
</dbReference>
<dbReference type="PANTHER" id="PTHR31121">
    <property type="entry name" value="ALPHA-1,2 MANNOSYLTRANSFERASE KTR1"/>
    <property type="match status" value="1"/>
</dbReference>
<dbReference type="PANTHER" id="PTHR31121:SF6">
    <property type="entry name" value="ALPHA-1,2 MANNOSYLTRANSFERASE KTR1"/>
    <property type="match status" value="1"/>
</dbReference>
<organism evidence="4 5">
    <name type="scientific">Symbiodinium natans</name>
    <dbReference type="NCBI Taxonomy" id="878477"/>
    <lineage>
        <taxon>Eukaryota</taxon>
        <taxon>Sar</taxon>
        <taxon>Alveolata</taxon>
        <taxon>Dinophyceae</taxon>
        <taxon>Suessiales</taxon>
        <taxon>Symbiodiniaceae</taxon>
        <taxon>Symbiodinium</taxon>
    </lineage>
</organism>
<dbReference type="OrthoDB" id="408076at2759"/>
<dbReference type="Proteomes" id="UP000604046">
    <property type="component" value="Unassembled WGS sequence"/>
</dbReference>
<feature type="signal peptide" evidence="3">
    <location>
        <begin position="1"/>
        <end position="17"/>
    </location>
</feature>
<name>A0A812RX51_9DINO</name>
<dbReference type="GO" id="GO:0000032">
    <property type="term" value="P:cell wall mannoprotein biosynthetic process"/>
    <property type="evidence" value="ECO:0007669"/>
    <property type="project" value="TreeGrafter"/>
</dbReference>
<feature type="chain" id="PRO_5032859773" evidence="3">
    <location>
        <begin position="18"/>
        <end position="927"/>
    </location>
</feature>